<dbReference type="Proteomes" id="UP000501690">
    <property type="component" value="Linkage Group LG1"/>
</dbReference>
<protein>
    <submittedName>
        <fullName evidence="1">Uncharacterized protein</fullName>
    </submittedName>
</protein>
<name>A0A4D6KXY2_VIGUN</name>
<dbReference type="AlphaFoldDB" id="A0A4D6KXY2"/>
<accession>A0A4D6KXY2</accession>
<dbReference type="EMBL" id="CP039345">
    <property type="protein sequence ID" value="QCD79461.1"/>
    <property type="molecule type" value="Genomic_DNA"/>
</dbReference>
<organism evidence="1 2">
    <name type="scientific">Vigna unguiculata</name>
    <name type="common">Cowpea</name>
    <dbReference type="NCBI Taxonomy" id="3917"/>
    <lineage>
        <taxon>Eukaryota</taxon>
        <taxon>Viridiplantae</taxon>
        <taxon>Streptophyta</taxon>
        <taxon>Embryophyta</taxon>
        <taxon>Tracheophyta</taxon>
        <taxon>Spermatophyta</taxon>
        <taxon>Magnoliopsida</taxon>
        <taxon>eudicotyledons</taxon>
        <taxon>Gunneridae</taxon>
        <taxon>Pentapetalae</taxon>
        <taxon>rosids</taxon>
        <taxon>fabids</taxon>
        <taxon>Fabales</taxon>
        <taxon>Fabaceae</taxon>
        <taxon>Papilionoideae</taxon>
        <taxon>50 kb inversion clade</taxon>
        <taxon>NPAAA clade</taxon>
        <taxon>indigoferoid/millettioid clade</taxon>
        <taxon>Phaseoleae</taxon>
        <taxon>Vigna</taxon>
    </lineage>
</organism>
<evidence type="ECO:0000313" key="2">
    <source>
        <dbReference type="Proteomes" id="UP000501690"/>
    </source>
</evidence>
<proteinExistence type="predicted"/>
<evidence type="ECO:0000313" key="1">
    <source>
        <dbReference type="EMBL" id="QCD79461.1"/>
    </source>
</evidence>
<reference evidence="1 2" key="1">
    <citation type="submission" date="2019-04" db="EMBL/GenBank/DDBJ databases">
        <title>An improved genome assembly and genetic linkage map for asparagus bean, Vigna unguiculata ssp. sesquipedialis.</title>
        <authorList>
            <person name="Xia Q."/>
            <person name="Zhang R."/>
            <person name="Dong Y."/>
        </authorList>
    </citation>
    <scope>NUCLEOTIDE SEQUENCE [LARGE SCALE GENOMIC DNA]</scope>
    <source>
        <tissue evidence="1">Leaf</tissue>
    </source>
</reference>
<gene>
    <name evidence="1" type="ORF">DEO72_LG1g3103</name>
</gene>
<keyword evidence="2" id="KW-1185">Reference proteome</keyword>
<sequence>MAAPFTRWPSRSTRGTTVEIFVIAESHRHCNRGRATASSPDLIELEDPNREPQSSQFVAAAPVFSSFVTAALMISGNNHTFWPHPNMPWFHTRGKMKKITGTGHHNDAKTRHQICNAVTRSTMAAPFTRWPSRSTRGTTVEIFVIAESHRHCNRGRATASSPDLIELEDPNREPQSSQFVAAAPVFSSFVTAALMISVFDEGFFLEWGKSLVIGTNYCSDLGGNVLNIKFDENLVVERKFRGVSQILGFYNLNACVTYALCFVEIGRNQFIHKIFSPEVVEMVYRRDSVGGFDIEHGVVNDLVVSVIPDNVVVSIIPDNASHISDDGLVKYLTYYDVRTSSLV</sequence>